<evidence type="ECO:0000313" key="2">
    <source>
        <dbReference type="Proteomes" id="UP001156389"/>
    </source>
</evidence>
<dbReference type="RefSeq" id="WP_260218386.1">
    <property type="nucleotide sequence ID" value="NZ_JAJAGO010000006.1"/>
</dbReference>
<reference evidence="1 2" key="1">
    <citation type="submission" date="2021-10" db="EMBL/GenBank/DDBJ databases">
        <title>Streptomyces gossypii sp. nov., isolated from soil collected from cotton field.</title>
        <authorList>
            <person name="Ge X."/>
            <person name="Chen X."/>
            <person name="Liu W."/>
        </authorList>
    </citation>
    <scope>NUCLEOTIDE SEQUENCE [LARGE SCALE GENOMIC DNA]</scope>
    <source>
        <strain evidence="1 2">N2-109</strain>
    </source>
</reference>
<name>A0ABT2JT58_9ACTN</name>
<proteinExistence type="predicted"/>
<gene>
    <name evidence="1" type="ORF">LHJ74_14265</name>
</gene>
<accession>A0ABT2JT58</accession>
<protein>
    <submittedName>
        <fullName evidence="1">Uncharacterized protein</fullName>
    </submittedName>
</protein>
<keyword evidence="2" id="KW-1185">Reference proteome</keyword>
<comment type="caution">
    <text evidence="1">The sequence shown here is derived from an EMBL/GenBank/DDBJ whole genome shotgun (WGS) entry which is preliminary data.</text>
</comment>
<evidence type="ECO:0000313" key="1">
    <source>
        <dbReference type="EMBL" id="MCT2591060.1"/>
    </source>
</evidence>
<organism evidence="1 2">
    <name type="scientific">Streptomyces gossypii</name>
    <dbReference type="NCBI Taxonomy" id="2883101"/>
    <lineage>
        <taxon>Bacteria</taxon>
        <taxon>Bacillati</taxon>
        <taxon>Actinomycetota</taxon>
        <taxon>Actinomycetes</taxon>
        <taxon>Kitasatosporales</taxon>
        <taxon>Streptomycetaceae</taxon>
        <taxon>Streptomyces</taxon>
    </lineage>
</organism>
<sequence>MSSEPTPPRRAQLAYDPARDAEGVVHAVFRREELLFDPKVSGNRVAFLRAERGGPEWTADADALWPVPPPEEGQA</sequence>
<dbReference type="EMBL" id="JAJAGO010000006">
    <property type="protein sequence ID" value="MCT2591060.1"/>
    <property type="molecule type" value="Genomic_DNA"/>
</dbReference>
<dbReference type="Proteomes" id="UP001156389">
    <property type="component" value="Unassembled WGS sequence"/>
</dbReference>